<dbReference type="AlphaFoldDB" id="A0A1M7SFU4"/>
<dbReference type="RefSeq" id="WP_072746406.1">
    <property type="nucleotide sequence ID" value="NZ_FOHL01000003.1"/>
</dbReference>
<keyword evidence="2 4" id="KW-1133">Transmembrane helix</keyword>
<evidence type="ECO:0000256" key="3">
    <source>
        <dbReference type="ARBA" id="ARBA00023136"/>
    </source>
</evidence>
<dbReference type="InterPro" id="IPR047200">
    <property type="entry name" value="MFS_YcaD-like"/>
</dbReference>
<feature type="transmembrane region" description="Helical" evidence="4">
    <location>
        <begin position="198"/>
        <end position="216"/>
    </location>
</feature>
<evidence type="ECO:0000256" key="2">
    <source>
        <dbReference type="ARBA" id="ARBA00022989"/>
    </source>
</evidence>
<dbReference type="CDD" id="cd17477">
    <property type="entry name" value="MFS_YcaD_like"/>
    <property type="match status" value="1"/>
</dbReference>
<dbReference type="PROSITE" id="PS50850">
    <property type="entry name" value="MFS"/>
    <property type="match status" value="1"/>
</dbReference>
<dbReference type="SUPFAM" id="SSF103473">
    <property type="entry name" value="MFS general substrate transporter"/>
    <property type="match status" value="1"/>
</dbReference>
<protein>
    <submittedName>
        <fullName evidence="6">Predicted arabinose efflux permease, MFS family</fullName>
    </submittedName>
</protein>
<feature type="transmembrane region" description="Helical" evidence="4">
    <location>
        <begin position="287"/>
        <end position="307"/>
    </location>
</feature>
<name>A0A1M7SFU4_9RHOB</name>
<dbReference type="InterPro" id="IPR011701">
    <property type="entry name" value="MFS"/>
</dbReference>
<proteinExistence type="predicted"/>
<feature type="transmembrane region" description="Helical" evidence="4">
    <location>
        <begin position="38"/>
        <end position="60"/>
    </location>
</feature>
<gene>
    <name evidence="6" type="ORF">SAMN05216200_102350</name>
</gene>
<dbReference type="PANTHER" id="PTHR23521">
    <property type="entry name" value="TRANSPORTER MFS SUPERFAMILY"/>
    <property type="match status" value="1"/>
</dbReference>
<accession>A0A1M7SFU4</accession>
<dbReference type="EMBL" id="FRDL01000002">
    <property type="protein sequence ID" value="SHN57324.1"/>
    <property type="molecule type" value="Genomic_DNA"/>
</dbReference>
<feature type="transmembrane region" description="Helical" evidence="4">
    <location>
        <begin position="72"/>
        <end position="90"/>
    </location>
</feature>
<evidence type="ECO:0000313" key="7">
    <source>
        <dbReference type="Proteomes" id="UP000184066"/>
    </source>
</evidence>
<dbReference type="GO" id="GO:0005886">
    <property type="term" value="C:plasma membrane"/>
    <property type="evidence" value="ECO:0007669"/>
    <property type="project" value="TreeGrafter"/>
</dbReference>
<dbReference type="InterPro" id="IPR020846">
    <property type="entry name" value="MFS_dom"/>
</dbReference>
<keyword evidence="1 4" id="KW-0812">Transmembrane</keyword>
<evidence type="ECO:0000256" key="4">
    <source>
        <dbReference type="SAM" id="Phobius"/>
    </source>
</evidence>
<dbReference type="GO" id="GO:0022857">
    <property type="term" value="F:transmembrane transporter activity"/>
    <property type="evidence" value="ECO:0007669"/>
    <property type="project" value="InterPro"/>
</dbReference>
<dbReference type="Pfam" id="PF07690">
    <property type="entry name" value="MFS_1"/>
    <property type="match status" value="1"/>
</dbReference>
<dbReference type="STRING" id="1189325.SAMN04488119_103159"/>
<reference evidence="6 7" key="1">
    <citation type="submission" date="2016-12" db="EMBL/GenBank/DDBJ databases">
        <authorList>
            <person name="Song W.-J."/>
            <person name="Kurnit D.M."/>
        </authorList>
    </citation>
    <scope>NUCLEOTIDE SEQUENCE [LARGE SCALE GENOMIC DNA]</scope>
    <source>
        <strain evidence="6 7">CGMCC 1.10808</strain>
    </source>
</reference>
<evidence type="ECO:0000313" key="6">
    <source>
        <dbReference type="EMBL" id="SHN57324.1"/>
    </source>
</evidence>
<dbReference type="PANTHER" id="PTHR23521:SF3">
    <property type="entry name" value="MFS TRANSPORTER"/>
    <property type="match status" value="1"/>
</dbReference>
<sequence length="406" mass="41617">MRLVISFAALLMSVVLVQLGSGALGPLDALSGAALGFSTAQIGMLGSAHFVGFFVGCWAAPRMMGAIGHSRAFAAFAASGAIGALAHPLWPDPTAWAALRALTGLAVAGAYTVVESWLQAKVDNSTRGRVVGIYRVVDLSASLVAQAMIAVLPPASYVSYNIVAILCCLCLLPLTLSRAAAPAMPLAPRLRPARAARLSPLAAAGVLVAGSSMPAFRMVGPVYGHEVGLDAEGIATFLAAAILGGAAAQIPIGWVADKMDRRHVLTGLSAASAATCLGVAADGGSSAAAAFAGAFAFGLFAFPIYSVSSAHANDFAEPDFVAELNASLMFIYGLGAIASPLSASLLLDRFGPGALFSFIAGLHGLLALFGLARMAVGRKARARTPYRYLPRTSFVVGRLMRRRKDG</sequence>
<organism evidence="6 7">
    <name type="scientific">Oceanicella actignis</name>
    <dbReference type="NCBI Taxonomy" id="1189325"/>
    <lineage>
        <taxon>Bacteria</taxon>
        <taxon>Pseudomonadati</taxon>
        <taxon>Pseudomonadota</taxon>
        <taxon>Alphaproteobacteria</taxon>
        <taxon>Rhodobacterales</taxon>
        <taxon>Paracoccaceae</taxon>
        <taxon>Oceanicella</taxon>
    </lineage>
</organism>
<evidence type="ECO:0000259" key="5">
    <source>
        <dbReference type="PROSITE" id="PS50850"/>
    </source>
</evidence>
<evidence type="ECO:0000256" key="1">
    <source>
        <dbReference type="ARBA" id="ARBA00022692"/>
    </source>
</evidence>
<feature type="transmembrane region" description="Helical" evidence="4">
    <location>
        <begin position="236"/>
        <end position="256"/>
    </location>
</feature>
<keyword evidence="7" id="KW-1185">Reference proteome</keyword>
<feature type="transmembrane region" description="Helical" evidence="4">
    <location>
        <begin position="263"/>
        <end position="281"/>
    </location>
</feature>
<dbReference type="Gene3D" id="1.20.1250.20">
    <property type="entry name" value="MFS general substrate transporter like domains"/>
    <property type="match status" value="2"/>
</dbReference>
<feature type="transmembrane region" description="Helical" evidence="4">
    <location>
        <begin position="328"/>
        <end position="347"/>
    </location>
</feature>
<feature type="transmembrane region" description="Helical" evidence="4">
    <location>
        <begin position="130"/>
        <end position="152"/>
    </location>
</feature>
<feature type="domain" description="Major facilitator superfamily (MFS) profile" evidence="5">
    <location>
        <begin position="198"/>
        <end position="406"/>
    </location>
</feature>
<feature type="transmembrane region" description="Helical" evidence="4">
    <location>
        <begin position="353"/>
        <end position="376"/>
    </location>
</feature>
<keyword evidence="3 4" id="KW-0472">Membrane</keyword>
<feature type="transmembrane region" description="Helical" evidence="4">
    <location>
        <begin position="96"/>
        <end position="118"/>
    </location>
</feature>
<dbReference type="InterPro" id="IPR036259">
    <property type="entry name" value="MFS_trans_sf"/>
</dbReference>
<dbReference type="Proteomes" id="UP000184066">
    <property type="component" value="Unassembled WGS sequence"/>
</dbReference>
<dbReference type="OrthoDB" id="9810614at2"/>
<feature type="transmembrane region" description="Helical" evidence="4">
    <location>
        <begin position="158"/>
        <end position="177"/>
    </location>
</feature>